<feature type="region of interest" description="Disordered" evidence="6">
    <location>
        <begin position="276"/>
        <end position="299"/>
    </location>
</feature>
<gene>
    <name evidence="9" type="primary">LOC110973409</name>
</gene>
<evidence type="ECO:0000256" key="5">
    <source>
        <dbReference type="PROSITE-ProRule" id="PRU00309"/>
    </source>
</evidence>
<evidence type="ECO:0000256" key="2">
    <source>
        <dbReference type="ARBA" id="ARBA00022771"/>
    </source>
</evidence>
<dbReference type="OMA" id="GGCSHTQ"/>
<feature type="region of interest" description="Disordered" evidence="6">
    <location>
        <begin position="161"/>
        <end position="197"/>
    </location>
</feature>
<dbReference type="GeneID" id="110973409"/>
<dbReference type="AlphaFoldDB" id="A0A8B7XGL4"/>
<feature type="region of interest" description="Disordered" evidence="6">
    <location>
        <begin position="674"/>
        <end position="697"/>
    </location>
</feature>
<organism evidence="8 9">
    <name type="scientific">Acanthaster planci</name>
    <name type="common">Crown-of-thorns starfish</name>
    <dbReference type="NCBI Taxonomy" id="133434"/>
    <lineage>
        <taxon>Eukaryota</taxon>
        <taxon>Metazoa</taxon>
        <taxon>Echinodermata</taxon>
        <taxon>Eleutherozoa</taxon>
        <taxon>Asterozoa</taxon>
        <taxon>Asteroidea</taxon>
        <taxon>Valvatacea</taxon>
        <taxon>Valvatida</taxon>
        <taxon>Acanthasteridae</taxon>
        <taxon>Acanthaster</taxon>
    </lineage>
</organism>
<dbReference type="PANTHER" id="PTHR23080">
    <property type="entry name" value="THAP DOMAIN PROTEIN"/>
    <property type="match status" value="1"/>
</dbReference>
<keyword evidence="8" id="KW-1185">Reference proteome</keyword>
<feature type="domain" description="THAP-type" evidence="7">
    <location>
        <begin position="1"/>
        <end position="83"/>
    </location>
</feature>
<keyword evidence="3" id="KW-0862">Zinc</keyword>
<evidence type="ECO:0000256" key="1">
    <source>
        <dbReference type="ARBA" id="ARBA00022723"/>
    </source>
</evidence>
<evidence type="ECO:0000256" key="3">
    <source>
        <dbReference type="ARBA" id="ARBA00022833"/>
    </source>
</evidence>
<proteinExistence type="predicted"/>
<evidence type="ECO:0000313" key="8">
    <source>
        <dbReference type="Proteomes" id="UP000694845"/>
    </source>
</evidence>
<dbReference type="PROSITE" id="PS50950">
    <property type="entry name" value="ZF_THAP"/>
    <property type="match status" value="1"/>
</dbReference>
<dbReference type="GO" id="GO:0003677">
    <property type="term" value="F:DNA binding"/>
    <property type="evidence" value="ECO:0007669"/>
    <property type="project" value="UniProtKB-UniRule"/>
</dbReference>
<evidence type="ECO:0000259" key="7">
    <source>
        <dbReference type="PROSITE" id="PS50950"/>
    </source>
</evidence>
<name>A0A8B7XGL4_ACAPL</name>
<evidence type="ECO:0000256" key="6">
    <source>
        <dbReference type="SAM" id="MobiDB-lite"/>
    </source>
</evidence>
<dbReference type="Proteomes" id="UP000694845">
    <property type="component" value="Unplaced"/>
</dbReference>
<evidence type="ECO:0000256" key="4">
    <source>
        <dbReference type="ARBA" id="ARBA00023125"/>
    </source>
</evidence>
<keyword evidence="1" id="KW-0479">Metal-binding</keyword>
<dbReference type="GO" id="GO:0008270">
    <property type="term" value="F:zinc ion binding"/>
    <property type="evidence" value="ECO:0007669"/>
    <property type="project" value="UniProtKB-KW"/>
</dbReference>
<dbReference type="SUPFAM" id="SSF57716">
    <property type="entry name" value="Glucocorticoid receptor-like (DNA-binding domain)"/>
    <property type="match status" value="1"/>
</dbReference>
<reference evidence="9" key="1">
    <citation type="submission" date="2025-08" db="UniProtKB">
        <authorList>
            <consortium name="RefSeq"/>
        </authorList>
    </citation>
    <scope>IDENTIFICATION</scope>
</reference>
<dbReference type="SMART" id="SM00980">
    <property type="entry name" value="THAP"/>
    <property type="match status" value="1"/>
</dbReference>
<protein>
    <submittedName>
        <fullName evidence="9">Uncharacterized protein LOC110973409</fullName>
    </submittedName>
</protein>
<keyword evidence="2 5" id="KW-0863">Zinc-finger</keyword>
<feature type="compositionally biased region" description="Polar residues" evidence="6">
    <location>
        <begin position="185"/>
        <end position="197"/>
    </location>
</feature>
<dbReference type="OrthoDB" id="2668416at2759"/>
<dbReference type="InterPro" id="IPR006612">
    <property type="entry name" value="THAP_Znf"/>
</dbReference>
<accession>A0A8B7XGL4</accession>
<feature type="compositionally biased region" description="Polar residues" evidence="6">
    <location>
        <begin position="286"/>
        <end position="297"/>
    </location>
</feature>
<sequence>MPKSNRNCAVGGCSHTQKTCPKGRFVGFPNEEKQPERRALWVKLVQRGSQWVPTKNSRVCGCHFCGGYKVDDPNDPAYNPSIFPPAPELDRRVRKTMMEEMYRQKAQEVQAIVDHPPPLPLPTNQRHENDDLMKYVSAALDLSKEAGEEYAQAVKAEKDALKSNHERINGPLTSTDGAQEADCHQLTSANQESPSRVKTASGVTTSDELDGNCQFISGGQLSAQDELVKDGSLSVDSTHGWLYIKQSRTLGSAVNAACGSHEPGFRKRRLLHASHKPQGPMRLQKSVPTSRKSSGNLSVAKHPRNVQIRHFTRAVGSVDLNRARALNASASPLEQNATTGTQPHNCILSNLLTMHQSKETQTVLSVASLADWNTSSLQTRGRCFGFHGWNDICFSETTVRRVTGVTPEVFDLLLDQLPEVMPGLPSHNCLLLFLMKLKMNVPFEFLATVFGITAPTASNIFSHVLATLVGLLSDLVRWPSGSLEDSLPQESHWRRIPGLRVVIDFLIIQTEWPSPEHQPEMLSKEEGTGAVKILVGLYPNGSIGAVSNAFTCCTTVSDGLANLRLPDFCEKDSRVLLLQQDKHLYRVLRSKGFSVLSPPYTSCTIPWQEDPSSDILTHPHSKGVPRPCNSISTKLSELCEMTEAAAQSDLMELSVPDGSIGNGFLGSVDGLQESVDGLPEPGAPSSTPEPAFCPKSEHTPDTVAFRAYARRMAQRLRSFSILTSMFESSLLPHIDDVVAVCAALNNLQDPLS</sequence>
<evidence type="ECO:0000313" key="9">
    <source>
        <dbReference type="RefSeq" id="XP_022079928.1"/>
    </source>
</evidence>
<dbReference type="InterPro" id="IPR027805">
    <property type="entry name" value="Transposase_HTH_dom"/>
</dbReference>
<dbReference type="Pfam" id="PF05485">
    <property type="entry name" value="THAP"/>
    <property type="match status" value="1"/>
</dbReference>
<dbReference type="KEGG" id="aplc:110973409"/>
<keyword evidence="4 5" id="KW-0238">DNA-binding</keyword>
<dbReference type="Pfam" id="PF13613">
    <property type="entry name" value="HTH_Tnp_4"/>
    <property type="match status" value="1"/>
</dbReference>
<dbReference type="RefSeq" id="XP_022079928.1">
    <property type="nucleotide sequence ID" value="XM_022224236.1"/>
</dbReference>